<accession>A0ABX6MJJ9</accession>
<evidence type="ECO:0000313" key="2">
    <source>
        <dbReference type="EMBL" id="QJD94263.1"/>
    </source>
</evidence>
<feature type="region of interest" description="Disordered" evidence="1">
    <location>
        <begin position="239"/>
        <end position="272"/>
    </location>
</feature>
<keyword evidence="3" id="KW-1185">Reference proteome</keyword>
<evidence type="ECO:0000313" key="3">
    <source>
        <dbReference type="Proteomes" id="UP000503117"/>
    </source>
</evidence>
<evidence type="ECO:0000256" key="1">
    <source>
        <dbReference type="SAM" id="MobiDB-lite"/>
    </source>
</evidence>
<sequence length="440" mass="46682">MGLFSRRRKFSADTGGLGATLIALRLDEGDVAPSHSTVVVFNAGGHARRVAAGKVSCEQGETVFCFHPGPYTVDVTPFASAPEWGLRLRFVVDAANPRVTQQRFDLYLYSETAGRLELADFSAAVEMALQAELAQGALELPPCTTLEEWHAFRAGLNQLMYTRYGVTVDDCVPVDLGDQIDYATILQTRAQQAAEAERVRFIATEAAKAVQSDLAPAAAPAVSTPAAIEPTLHTATPAAAAAAGKAKTNAPGAQSRATSATASPATPCLGRESDVALPSDAAVSRQPAGRTPSGAAYVRATATTAEQDARALRRLFLELPALGSGLRLLTLPDGLPIFQQHQAVLLRLGMAALNVNTMPSLAWAAPDQPLSVAGQARRVAQTMIAQSALDEAWSLLARLQLADPQQWPALLDEADRICTNLETGLSLRRIAQLERMEPSL</sequence>
<evidence type="ECO:0008006" key="4">
    <source>
        <dbReference type="Google" id="ProtNLM"/>
    </source>
</evidence>
<proteinExistence type="predicted"/>
<reference evidence="2 3" key="1">
    <citation type="submission" date="2020-04" db="EMBL/GenBank/DDBJ databases">
        <title>Genome sequencing of novel species.</title>
        <authorList>
            <person name="Heo J."/>
            <person name="Kim S.-J."/>
            <person name="Kim J.-S."/>
            <person name="Hong S.-B."/>
            <person name="Kwon S.-W."/>
        </authorList>
    </citation>
    <scope>NUCLEOTIDE SEQUENCE [LARGE SCALE GENOMIC DNA]</scope>
    <source>
        <strain evidence="2 3">AF9R3</strain>
    </source>
</reference>
<name>A0ABX6MJJ9_9BURK</name>
<dbReference type="EMBL" id="CP051684">
    <property type="protein sequence ID" value="QJD94263.1"/>
    <property type="molecule type" value="Genomic_DNA"/>
</dbReference>
<protein>
    <recommendedName>
        <fullName evidence="4">DUF4476 domain-containing protein</fullName>
    </recommendedName>
</protein>
<organism evidence="2 3">
    <name type="scientific">Duganella dendranthematis</name>
    <dbReference type="NCBI Taxonomy" id="2728021"/>
    <lineage>
        <taxon>Bacteria</taxon>
        <taxon>Pseudomonadati</taxon>
        <taxon>Pseudomonadota</taxon>
        <taxon>Betaproteobacteria</taxon>
        <taxon>Burkholderiales</taxon>
        <taxon>Oxalobacteraceae</taxon>
        <taxon>Telluria group</taxon>
        <taxon>Duganella</taxon>
    </lineage>
</organism>
<dbReference type="Proteomes" id="UP000503117">
    <property type="component" value="Chromosome"/>
</dbReference>
<feature type="compositionally biased region" description="Low complexity" evidence="1">
    <location>
        <begin position="239"/>
        <end position="267"/>
    </location>
</feature>
<gene>
    <name evidence="2" type="ORF">HH213_23550</name>
</gene>